<evidence type="ECO:0000313" key="2">
    <source>
        <dbReference type="EMBL" id="SVA62511.1"/>
    </source>
</evidence>
<dbReference type="SUPFAM" id="SSF49464">
    <property type="entry name" value="Carboxypeptidase regulatory domain-like"/>
    <property type="match status" value="1"/>
</dbReference>
<sequence length="943" mass="104304">MRMRLPVTFGCGCVAATVLSWNAVVLGGVVVFAQPLVTPNVPVSGTVTDETGGVLPGAVVVLLQRDASDPIEEVVADGDGNFTFGVPAGEYLLRVSMPSFAAEDQVILVTSEVEPLTIRLALDVREELLDVEVDPANALRLNPLASLTAQTLSEDELLALPTDEEDLVEYLMLLAGADSSGDLESDVSSFIIDGWDEGRLPDPDEIAQIIIDPTPLRVDGSGDGPRIEIITRPGTGRWRQSMDFNFADESLDATTPGESTKPARQTRDLDVDFGGPVIAGLVDIDLEASTGNRERAANSLIAITPTGDVFEAVVRPEVEHELEVDADIALSSSRTLGLDFDYETGTEKNSGVGGFTLPERASDEMDKQWAVQVSERRLGNDSVNDFRVRASRSSSQEIGRNAGVAIDVADAFNRGGSTRSNLDRETRIQVEERLRWQRGGWSLQAGLEGRYDTNYSLSEANYNGTFDFAGLHDYCRATEFFGVNCEPTRLIVEEALSRGAVPVYLDARGDRVEITGVPTTYSVTSGDGELDIGEVTVESFLQVDRGFGERASLRLGLRYEATNHSQDYLRANPVANVQYRWFEDTILGLGASLSYRDFQDYERLLRNDGASHQKRLSMSSPSFPDPFLGGVVTIDDNRTSLTVLDPGYRAPYSFNPQLNVTQQLPGSMRLNVSFSMNYGYRQRRIRNINAPFPGTPLPDEILSLPRERRLAFVDEMRPFFPNVGNINQIESSGRSVGRRLRVRFQRRRYIEVLGIGISGSANYSYRWGEDDNDFNNPYVPEWGLARREHTFESQVRVRLPRDLSIANPVLRVLARMTYQDTNFNISIRANAGRPYSIRSGRDLNGDQSTRDRPFGVARNTETGPGRTYLNMTLTKYLRGATPQRGADGRRREGRSLRVQVRVNNLLNTSQIRGFSGVLSSPLFGLPTGYQRGRTIRLSTHVDF</sequence>
<proteinExistence type="predicted"/>
<reference evidence="2" key="1">
    <citation type="submission" date="2018-05" db="EMBL/GenBank/DDBJ databases">
        <authorList>
            <person name="Lanie J.A."/>
            <person name="Ng W.-L."/>
            <person name="Kazmierczak K.M."/>
            <person name="Andrzejewski T.M."/>
            <person name="Davidsen T.M."/>
            <person name="Wayne K.J."/>
            <person name="Tettelin H."/>
            <person name="Glass J.I."/>
            <person name="Rusch D."/>
            <person name="Podicherti R."/>
            <person name="Tsui H.-C.T."/>
            <person name="Winkler M.E."/>
        </authorList>
    </citation>
    <scope>NUCLEOTIDE SEQUENCE</scope>
</reference>
<dbReference type="Pfam" id="PF13620">
    <property type="entry name" value="CarboxypepD_reg"/>
    <property type="match status" value="1"/>
</dbReference>
<dbReference type="InterPro" id="IPR057601">
    <property type="entry name" value="Oar-like_b-barrel"/>
</dbReference>
<dbReference type="AlphaFoldDB" id="A0A381XDG2"/>
<organism evidence="2">
    <name type="scientific">marine metagenome</name>
    <dbReference type="NCBI Taxonomy" id="408172"/>
    <lineage>
        <taxon>unclassified sequences</taxon>
        <taxon>metagenomes</taxon>
        <taxon>ecological metagenomes</taxon>
    </lineage>
</organism>
<dbReference type="EMBL" id="UINC01014698">
    <property type="protein sequence ID" value="SVA62511.1"/>
    <property type="molecule type" value="Genomic_DNA"/>
</dbReference>
<evidence type="ECO:0000259" key="1">
    <source>
        <dbReference type="Pfam" id="PF25183"/>
    </source>
</evidence>
<gene>
    <name evidence="2" type="ORF">METZ01_LOCUS115365</name>
</gene>
<dbReference type="InterPro" id="IPR008969">
    <property type="entry name" value="CarboxyPept-like_regulatory"/>
</dbReference>
<feature type="domain" description="TonB-dependent transporter Oar-like beta-barrel" evidence="1">
    <location>
        <begin position="568"/>
        <end position="876"/>
    </location>
</feature>
<accession>A0A381XDG2</accession>
<name>A0A381XDG2_9ZZZZ</name>
<dbReference type="SUPFAM" id="SSF56935">
    <property type="entry name" value="Porins"/>
    <property type="match status" value="1"/>
</dbReference>
<protein>
    <recommendedName>
        <fullName evidence="1">TonB-dependent transporter Oar-like beta-barrel domain-containing protein</fullName>
    </recommendedName>
</protein>
<dbReference type="Pfam" id="PF25183">
    <property type="entry name" value="OMP_b-brl_4"/>
    <property type="match status" value="1"/>
</dbReference>
<dbReference type="Gene3D" id="2.60.40.1120">
    <property type="entry name" value="Carboxypeptidase-like, regulatory domain"/>
    <property type="match status" value="1"/>
</dbReference>
<feature type="non-terminal residue" evidence="2">
    <location>
        <position position="943"/>
    </location>
</feature>